<proteinExistence type="predicted"/>
<dbReference type="AlphaFoldDB" id="A0A0F9IVK3"/>
<name>A0A0F9IVK3_9ZZZZ</name>
<sequence>GVASIGSGSVEITGTVTLHLANSTLFDKYLNQTVTSITIAVQDVDGNGFVGFFVVFLAAQRKPISFFSAAPDTRACIANKGVSQANRCILRHSGGNSYSFVNVVVSKYPETITQIVGDHHFSAWDVQLHYHIRITVGILAITGRSDYTAVCYPFNCLPAFVTLPAFVLSKREVIPDVPDLKQLPEFDVEVTLDEKFLNTFVKGKNALPDVETFTVLTDKQGTHIILGYSAKANTNRIAFKVELAKGDGLDRPINFSARYLKEILMANKEARGGVLKVSSKGLAYATFDLDGFEVDYYLVEIQTKS</sequence>
<feature type="non-terminal residue" evidence="1">
    <location>
        <position position="1"/>
    </location>
</feature>
<reference evidence="1" key="1">
    <citation type="journal article" date="2015" name="Nature">
        <title>Complex archaea that bridge the gap between prokaryotes and eukaryotes.</title>
        <authorList>
            <person name="Spang A."/>
            <person name="Saw J.H."/>
            <person name="Jorgensen S.L."/>
            <person name="Zaremba-Niedzwiedzka K."/>
            <person name="Martijn J."/>
            <person name="Lind A.E."/>
            <person name="van Eijk R."/>
            <person name="Schleper C."/>
            <person name="Guy L."/>
            <person name="Ettema T.J."/>
        </authorList>
    </citation>
    <scope>NUCLEOTIDE SEQUENCE</scope>
</reference>
<dbReference type="Gene3D" id="3.70.10.10">
    <property type="match status" value="1"/>
</dbReference>
<evidence type="ECO:0000313" key="1">
    <source>
        <dbReference type="EMBL" id="KKM24049.1"/>
    </source>
</evidence>
<protein>
    <submittedName>
        <fullName evidence="1">Uncharacterized protein</fullName>
    </submittedName>
</protein>
<organism evidence="1">
    <name type="scientific">marine sediment metagenome</name>
    <dbReference type="NCBI Taxonomy" id="412755"/>
    <lineage>
        <taxon>unclassified sequences</taxon>
        <taxon>metagenomes</taxon>
        <taxon>ecological metagenomes</taxon>
    </lineage>
</organism>
<comment type="caution">
    <text evidence="1">The sequence shown here is derived from an EMBL/GenBank/DDBJ whole genome shotgun (WGS) entry which is preliminary data.</text>
</comment>
<gene>
    <name evidence="1" type="ORF">LCGC14_1609060</name>
</gene>
<dbReference type="EMBL" id="LAZR01013003">
    <property type="protein sequence ID" value="KKM24049.1"/>
    <property type="molecule type" value="Genomic_DNA"/>
</dbReference>
<accession>A0A0F9IVK3</accession>